<dbReference type="Proteomes" id="UP000076871">
    <property type="component" value="Unassembled WGS sequence"/>
</dbReference>
<dbReference type="FunCoup" id="A0A165C5Y5">
    <property type="interactions" value="182"/>
</dbReference>
<dbReference type="GO" id="GO:0008157">
    <property type="term" value="F:protein phosphatase 1 binding"/>
    <property type="evidence" value="ECO:0007669"/>
    <property type="project" value="TreeGrafter"/>
</dbReference>
<dbReference type="InParanoid" id="A0A165C5Y5"/>
<dbReference type="PANTHER" id="PTHR20835">
    <property type="entry name" value="E3 UBIQUITIN-PROTEIN LIGASE PPP1R11-RELATED"/>
    <property type="match status" value="1"/>
</dbReference>
<comment type="similarity">
    <text evidence="1 2">Belongs to the YPI1 family.</text>
</comment>
<dbReference type="OrthoDB" id="307488at2759"/>
<evidence type="ECO:0000256" key="3">
    <source>
        <dbReference type="SAM" id="MobiDB-lite"/>
    </source>
</evidence>
<feature type="compositionally biased region" description="Basic residues" evidence="3">
    <location>
        <begin position="158"/>
        <end position="177"/>
    </location>
</feature>
<dbReference type="Pfam" id="PF07491">
    <property type="entry name" value="PPI_Ypi1"/>
    <property type="match status" value="1"/>
</dbReference>
<name>A0A165C5Y5_9APHY</name>
<gene>
    <name evidence="4" type="ORF">LAESUDRAFT_685741</name>
</gene>
<accession>A0A165C5Y5</accession>
<comment type="subcellular location">
    <subcellularLocation>
        <location evidence="2">Nucleus</location>
    </subcellularLocation>
</comment>
<dbReference type="GO" id="GO:0004865">
    <property type="term" value="F:protein serine/threonine phosphatase inhibitor activity"/>
    <property type="evidence" value="ECO:0007669"/>
    <property type="project" value="UniProtKB-UniRule"/>
</dbReference>
<sequence>MAYVATRPRPSAPSDGSRTITLNETQSGEEGTLSEAGGESIGRLRLRGATRTHQRVVWREDVVDNEGAGKKSSKICCIYHKPRRFDESSSEESSSDSDSGSDSSCNHNRPTHRKRTRRLPPDQSGEGGEATRSSEGESTVHTLQASSDEANTYERLPGSKHAHPHSKGKKPLRPNNN</sequence>
<feature type="region of interest" description="Disordered" evidence="3">
    <location>
        <begin position="1"/>
        <end position="177"/>
    </location>
</feature>
<reference evidence="4 5" key="1">
    <citation type="journal article" date="2016" name="Mol. Biol. Evol.">
        <title>Comparative Genomics of Early-Diverging Mushroom-Forming Fungi Provides Insights into the Origins of Lignocellulose Decay Capabilities.</title>
        <authorList>
            <person name="Nagy L.G."/>
            <person name="Riley R."/>
            <person name="Tritt A."/>
            <person name="Adam C."/>
            <person name="Daum C."/>
            <person name="Floudas D."/>
            <person name="Sun H."/>
            <person name="Yadav J.S."/>
            <person name="Pangilinan J."/>
            <person name="Larsson K.H."/>
            <person name="Matsuura K."/>
            <person name="Barry K."/>
            <person name="Labutti K."/>
            <person name="Kuo R."/>
            <person name="Ohm R.A."/>
            <person name="Bhattacharya S.S."/>
            <person name="Shirouzu T."/>
            <person name="Yoshinaga Y."/>
            <person name="Martin F.M."/>
            <person name="Grigoriev I.V."/>
            <person name="Hibbett D.S."/>
        </authorList>
    </citation>
    <scope>NUCLEOTIDE SEQUENCE [LARGE SCALE GENOMIC DNA]</scope>
    <source>
        <strain evidence="4 5">93-53</strain>
    </source>
</reference>
<dbReference type="AlphaFoldDB" id="A0A165C5Y5"/>
<dbReference type="GeneID" id="63822932"/>
<proteinExistence type="inferred from homology"/>
<dbReference type="InterPro" id="IPR011107">
    <property type="entry name" value="PPI_Ypi1"/>
</dbReference>
<evidence type="ECO:0000313" key="4">
    <source>
        <dbReference type="EMBL" id="KZT02262.1"/>
    </source>
</evidence>
<dbReference type="EMBL" id="KV427654">
    <property type="protein sequence ID" value="KZT02262.1"/>
    <property type="molecule type" value="Genomic_DNA"/>
</dbReference>
<feature type="compositionally biased region" description="Basic residues" evidence="3">
    <location>
        <begin position="109"/>
        <end position="118"/>
    </location>
</feature>
<dbReference type="STRING" id="1314785.A0A165C5Y5"/>
<feature type="compositionally biased region" description="Polar residues" evidence="3">
    <location>
        <begin position="131"/>
        <end position="150"/>
    </location>
</feature>
<comment type="function">
    <text evidence="2">Regulator of type 1 phosphatases which maintains protein phosphatase activity under strict control.</text>
</comment>
<organism evidence="4 5">
    <name type="scientific">Laetiporus sulphureus 93-53</name>
    <dbReference type="NCBI Taxonomy" id="1314785"/>
    <lineage>
        <taxon>Eukaryota</taxon>
        <taxon>Fungi</taxon>
        <taxon>Dikarya</taxon>
        <taxon>Basidiomycota</taxon>
        <taxon>Agaricomycotina</taxon>
        <taxon>Agaricomycetes</taxon>
        <taxon>Polyporales</taxon>
        <taxon>Laetiporus</taxon>
    </lineage>
</organism>
<dbReference type="RefSeq" id="XP_040760002.1">
    <property type="nucleotide sequence ID" value="XM_040905903.1"/>
</dbReference>
<dbReference type="PANTHER" id="PTHR20835:SF0">
    <property type="entry name" value="E3 UBIQUITIN-PROTEIN LIGASE PPP1R11"/>
    <property type="match status" value="1"/>
</dbReference>
<feature type="compositionally biased region" description="Basic residues" evidence="3">
    <location>
        <begin position="44"/>
        <end position="56"/>
    </location>
</feature>
<feature type="compositionally biased region" description="Polar residues" evidence="3">
    <location>
        <begin position="14"/>
        <end position="29"/>
    </location>
</feature>
<evidence type="ECO:0000256" key="1">
    <source>
        <dbReference type="ARBA" id="ARBA00005605"/>
    </source>
</evidence>
<keyword evidence="5" id="KW-1185">Reference proteome</keyword>
<dbReference type="GO" id="GO:0005634">
    <property type="term" value="C:nucleus"/>
    <property type="evidence" value="ECO:0007669"/>
    <property type="project" value="UniProtKB-SubCell"/>
</dbReference>
<evidence type="ECO:0000313" key="5">
    <source>
        <dbReference type="Proteomes" id="UP000076871"/>
    </source>
</evidence>
<keyword evidence="2" id="KW-0539">Nucleus</keyword>
<protein>
    <recommendedName>
        <fullName evidence="2">Type 1 phosphatases regulator</fullName>
    </recommendedName>
</protein>
<evidence type="ECO:0000256" key="2">
    <source>
        <dbReference type="RuleBase" id="RU367162"/>
    </source>
</evidence>